<evidence type="ECO:0000256" key="3">
    <source>
        <dbReference type="ARBA" id="ARBA00022833"/>
    </source>
</evidence>
<dbReference type="GO" id="GO:0051604">
    <property type="term" value="P:protein maturation"/>
    <property type="evidence" value="ECO:0007669"/>
    <property type="project" value="InterPro"/>
</dbReference>
<keyword evidence="1 4" id="KW-0533">Nickel</keyword>
<dbReference type="Proteomes" id="UP001304970">
    <property type="component" value="Chromosome"/>
</dbReference>
<organism evidence="5 6">
    <name type="scientific">Methanolapillus ohkumae</name>
    <dbReference type="NCBI Taxonomy" id="3028298"/>
    <lineage>
        <taxon>Archaea</taxon>
        <taxon>Methanobacteriati</taxon>
        <taxon>Methanobacteriota</taxon>
        <taxon>Stenosarchaea group</taxon>
        <taxon>Methanomicrobia</taxon>
        <taxon>Methanosarcinales</taxon>
        <taxon>Methanosarcinaceae</taxon>
        <taxon>Methanolapillus</taxon>
    </lineage>
</organism>
<name>A0AA96V5T2_9EURY</name>
<reference evidence="5 6" key="1">
    <citation type="submission" date="2023-07" db="EMBL/GenBank/DDBJ databases">
        <title>Closed genome sequence of Methanosarcinaceae archaeon Am2.</title>
        <authorList>
            <person name="Poehlein A."/>
            <person name="Protasov E."/>
            <person name="Platt K."/>
            <person name="Reeh H."/>
            <person name="Daniel R."/>
            <person name="Brune A."/>
        </authorList>
    </citation>
    <scope>NUCLEOTIDE SEQUENCE [LARGE SCALE GENOMIC DNA]</scope>
    <source>
        <strain evidence="5 6">Am2</strain>
    </source>
</reference>
<dbReference type="EMBL" id="CP131061">
    <property type="protein sequence ID" value="WNY27059.1"/>
    <property type="molecule type" value="Genomic_DNA"/>
</dbReference>
<evidence type="ECO:0000256" key="1">
    <source>
        <dbReference type="ARBA" id="ARBA00022596"/>
    </source>
</evidence>
<dbReference type="InterPro" id="IPR000688">
    <property type="entry name" value="HypA/HybF"/>
</dbReference>
<dbReference type="HAMAP" id="MF_00213">
    <property type="entry name" value="HypA_HybF"/>
    <property type="match status" value="1"/>
</dbReference>
<dbReference type="PANTHER" id="PTHR34535">
    <property type="entry name" value="HYDROGENASE MATURATION FACTOR HYPA"/>
    <property type="match status" value="1"/>
</dbReference>
<feature type="binding site" evidence="4">
    <location>
        <position position="106"/>
    </location>
    <ligand>
        <name>Zn(2+)</name>
        <dbReference type="ChEBI" id="CHEBI:29105"/>
    </ligand>
</feature>
<evidence type="ECO:0000256" key="2">
    <source>
        <dbReference type="ARBA" id="ARBA00022723"/>
    </source>
</evidence>
<feature type="binding site" evidence="4">
    <location>
        <position position="75"/>
    </location>
    <ligand>
        <name>Zn(2+)</name>
        <dbReference type="ChEBI" id="CHEBI:29105"/>
    </ligand>
</feature>
<evidence type="ECO:0000256" key="4">
    <source>
        <dbReference type="HAMAP-Rule" id="MF_00213"/>
    </source>
</evidence>
<protein>
    <recommendedName>
        <fullName evidence="4">Hydrogenase maturation factor HypA</fullName>
    </recommendedName>
</protein>
<dbReference type="Pfam" id="PF01155">
    <property type="entry name" value="HypA"/>
    <property type="match status" value="1"/>
</dbReference>
<gene>
    <name evidence="4 5" type="primary">hypA</name>
    <name evidence="5" type="ORF">MsAm2_08440</name>
</gene>
<dbReference type="GO" id="GO:0016151">
    <property type="term" value="F:nickel cation binding"/>
    <property type="evidence" value="ECO:0007669"/>
    <property type="project" value="UniProtKB-UniRule"/>
</dbReference>
<feature type="binding site" evidence="4">
    <location>
        <position position="73"/>
    </location>
    <ligand>
        <name>Zn(2+)</name>
        <dbReference type="ChEBI" id="CHEBI:29105"/>
    </ligand>
</feature>
<keyword evidence="3 4" id="KW-0862">Zinc</keyword>
<keyword evidence="6" id="KW-1185">Reference proteome</keyword>
<sequence length="126" mass="13882">MHEYSLAMDLMENVLFVAQENDAAIVNKISIKVGKLAHINPIQLEFCLQSIAEDTIAKDAVYVFEAVPPEIKCVCGFFGKAEESERISKSDVDILEYLISLKCPVCGKDAEAVGGRDLMIESIDID</sequence>
<keyword evidence="2 4" id="KW-0479">Metal-binding</keyword>
<comment type="similarity">
    <text evidence="4">Belongs to the HypA/HybF family.</text>
</comment>
<dbReference type="AlphaFoldDB" id="A0AA96V5T2"/>
<dbReference type="PANTHER" id="PTHR34535:SF3">
    <property type="entry name" value="HYDROGENASE MATURATION FACTOR HYPA"/>
    <property type="match status" value="1"/>
</dbReference>
<accession>A0AA96V5T2</accession>
<dbReference type="GO" id="GO:0008270">
    <property type="term" value="F:zinc ion binding"/>
    <property type="evidence" value="ECO:0007669"/>
    <property type="project" value="UniProtKB-UniRule"/>
</dbReference>
<feature type="binding site" evidence="4">
    <location>
        <position position="2"/>
    </location>
    <ligand>
        <name>Ni(2+)</name>
        <dbReference type="ChEBI" id="CHEBI:49786"/>
    </ligand>
</feature>
<proteinExistence type="inferred from homology"/>
<dbReference type="Gene3D" id="3.30.2320.80">
    <property type="match status" value="1"/>
</dbReference>
<feature type="binding site" evidence="4">
    <location>
        <position position="103"/>
    </location>
    <ligand>
        <name>Zn(2+)</name>
        <dbReference type="ChEBI" id="CHEBI:29105"/>
    </ligand>
</feature>
<dbReference type="PIRSF" id="PIRSF004761">
    <property type="entry name" value="Hydrgn_mat_HypA"/>
    <property type="match status" value="1"/>
</dbReference>
<evidence type="ECO:0000313" key="6">
    <source>
        <dbReference type="Proteomes" id="UP001304970"/>
    </source>
</evidence>
<evidence type="ECO:0000313" key="5">
    <source>
        <dbReference type="EMBL" id="WNY27059.1"/>
    </source>
</evidence>
<comment type="function">
    <text evidence="4">Involved in the maturation of [NiFe] hydrogenases. Required for nickel insertion into the metal center of the hydrogenase.</text>
</comment>